<sequence length="184" mass="20969">MLSVFGLIFLEVKIINKNYLVNEQIREKEVRLVGSDGEQLGVVSSSEAQKIADEKELDLVLIAPTAKPPVCKIMNYGKFLYEQTKKDKEAKKNQKVINIKEVRLSPTIEVHDIEIKANNARKFLNAGNKVKVTVRFRGREADYSFKGNKILNYFYEKLEEVGVIEKAPKLEGRNMIMILAPKKA</sequence>
<feature type="domain" description="Translation initiation factor 3 C-terminal" evidence="7">
    <location>
        <begin position="97"/>
        <end position="182"/>
    </location>
</feature>
<dbReference type="Gene3D" id="3.30.110.10">
    <property type="entry name" value="Translation initiation factor 3 (IF-3), C-terminal domain"/>
    <property type="match status" value="1"/>
</dbReference>
<evidence type="ECO:0000313" key="12">
    <source>
        <dbReference type="Proteomes" id="UP000190256"/>
    </source>
</evidence>
<dbReference type="FunFam" id="3.30.110.10:FF:000001">
    <property type="entry name" value="Translation initiation factor IF-3"/>
    <property type="match status" value="1"/>
</dbReference>
<evidence type="ECO:0000256" key="2">
    <source>
        <dbReference type="ARBA" id="ARBA00022540"/>
    </source>
</evidence>
<dbReference type="STRING" id="1962263.BS637_11475"/>
<evidence type="ECO:0000313" key="9">
    <source>
        <dbReference type="EMBL" id="OOO61546.1"/>
    </source>
</evidence>
<comment type="subunit">
    <text evidence="4 6">Monomer.</text>
</comment>
<dbReference type="GO" id="GO:0016020">
    <property type="term" value="C:membrane"/>
    <property type="evidence" value="ECO:0007669"/>
    <property type="project" value="TreeGrafter"/>
</dbReference>
<dbReference type="SUPFAM" id="SSF55200">
    <property type="entry name" value="Translation initiation factor IF3, C-terminal domain"/>
    <property type="match status" value="1"/>
</dbReference>
<dbReference type="GO" id="GO:0005829">
    <property type="term" value="C:cytosol"/>
    <property type="evidence" value="ECO:0007669"/>
    <property type="project" value="TreeGrafter"/>
</dbReference>
<dbReference type="Gene3D" id="3.10.20.80">
    <property type="entry name" value="Translation initiation factor 3 (IF-3), N-terminal domain"/>
    <property type="match status" value="1"/>
</dbReference>
<evidence type="ECO:0000256" key="5">
    <source>
        <dbReference type="NCBIfam" id="TIGR00168"/>
    </source>
</evidence>
<dbReference type="AlphaFoldDB" id="A0A1S9I8F4"/>
<keyword evidence="11" id="KW-1185">Reference proteome</keyword>
<evidence type="ECO:0000256" key="4">
    <source>
        <dbReference type="HAMAP-Rule" id="MF_00080"/>
    </source>
</evidence>
<dbReference type="InterPro" id="IPR019813">
    <property type="entry name" value="Translation_initiation_fac3_CS"/>
</dbReference>
<evidence type="ECO:0000256" key="6">
    <source>
        <dbReference type="RuleBase" id="RU000646"/>
    </source>
</evidence>
<comment type="function">
    <text evidence="4 6">IF-3 binds to the 30S ribosomal subunit and shifts the equilibrium between 70S ribosomes and their 50S and 30S subunits in favor of the free subunits, thus enhancing the availability of 30S subunits on which protein synthesis initiation begins.</text>
</comment>
<feature type="domain" description="Translation initiation factor 3 N-terminal" evidence="8">
    <location>
        <begin position="21"/>
        <end position="90"/>
    </location>
</feature>
<organism evidence="10 12">
    <name type="scientific">Clostridium tepidum</name>
    <dbReference type="NCBI Taxonomy" id="1962263"/>
    <lineage>
        <taxon>Bacteria</taxon>
        <taxon>Bacillati</taxon>
        <taxon>Bacillota</taxon>
        <taxon>Clostridia</taxon>
        <taxon>Eubacteriales</taxon>
        <taxon>Clostridiaceae</taxon>
        <taxon>Clostridium</taxon>
    </lineage>
</organism>
<keyword evidence="2 4" id="KW-0396">Initiation factor</keyword>
<dbReference type="InterPro" id="IPR036788">
    <property type="entry name" value="T_IF-3_C_sf"/>
</dbReference>
<dbReference type="Proteomes" id="UP000190256">
    <property type="component" value="Unassembled WGS sequence"/>
</dbReference>
<dbReference type="Pfam" id="PF05198">
    <property type="entry name" value="IF3_N"/>
    <property type="match status" value="1"/>
</dbReference>
<dbReference type="InterPro" id="IPR019815">
    <property type="entry name" value="Translation_initiation_fac_3_C"/>
</dbReference>
<comment type="caution">
    <text evidence="10">The sequence shown here is derived from an EMBL/GenBank/DDBJ whole genome shotgun (WGS) entry which is preliminary data.</text>
</comment>
<dbReference type="SUPFAM" id="SSF54364">
    <property type="entry name" value="Translation initiation factor IF3, N-terminal domain"/>
    <property type="match status" value="1"/>
</dbReference>
<dbReference type="OrthoDB" id="9806014at2"/>
<dbReference type="NCBIfam" id="TIGR00168">
    <property type="entry name" value="infC"/>
    <property type="match status" value="1"/>
</dbReference>
<evidence type="ECO:0000259" key="7">
    <source>
        <dbReference type="Pfam" id="PF00707"/>
    </source>
</evidence>
<reference evidence="9 11" key="1">
    <citation type="submission" date="2016-12" db="EMBL/GenBank/DDBJ databases">
        <title>Clostridium tepidum sp. nov., a close relative of Clostridium sporogenes and Clostridium botulinum Group I.</title>
        <authorList>
            <person name="Dobritsa A.P."/>
            <person name="Kutumbaka K."/>
            <person name="Werner K."/>
            <person name="Samadpour M."/>
        </authorList>
    </citation>
    <scope>NUCLEOTIDE SEQUENCE [LARGE SCALE GENOMIC DNA]</scope>
    <source>
        <strain evidence="9 11">PE</strain>
    </source>
</reference>
<dbReference type="PANTHER" id="PTHR10938">
    <property type="entry name" value="TRANSLATION INITIATION FACTOR IF-3"/>
    <property type="match status" value="1"/>
</dbReference>
<reference evidence="10 12" key="2">
    <citation type="submission" date="2016-12" db="EMBL/GenBank/DDBJ databases">
        <title>Clostridium tepidum sp. nov., a close relative of Clostridium sporogenes and Clostridium botulinum Group I.</title>
        <authorList>
            <person name="Dobritsa A.P."/>
            <person name="Kutumbaka K.K."/>
            <person name="Werner K."/>
            <person name="Wiedmann M."/>
            <person name="Asmus A."/>
            <person name="Samadpour M."/>
        </authorList>
    </citation>
    <scope>NUCLEOTIDE SEQUENCE [LARGE SCALE GENOMIC DNA]</scope>
    <source>
        <strain evidence="10 12">IEH 97212</strain>
    </source>
</reference>
<dbReference type="GO" id="GO:0032790">
    <property type="term" value="P:ribosome disassembly"/>
    <property type="evidence" value="ECO:0007669"/>
    <property type="project" value="TreeGrafter"/>
</dbReference>
<proteinExistence type="inferred from homology"/>
<protein>
    <recommendedName>
        <fullName evidence="4 5">Translation initiation factor IF-3</fullName>
    </recommendedName>
</protein>
<name>A0A1S9I8F4_9CLOT</name>
<keyword evidence="4" id="KW-0963">Cytoplasm</keyword>
<dbReference type="InterPro" id="IPR001288">
    <property type="entry name" value="Translation_initiation_fac_3"/>
</dbReference>
<evidence type="ECO:0000313" key="11">
    <source>
        <dbReference type="Proteomes" id="UP000190206"/>
    </source>
</evidence>
<dbReference type="InterPro" id="IPR036787">
    <property type="entry name" value="T_IF-3_N_sf"/>
</dbReference>
<keyword evidence="3 4" id="KW-0648">Protein biosynthesis</keyword>
<dbReference type="EMBL" id="MRAD01000012">
    <property type="protein sequence ID" value="OOO61546.1"/>
    <property type="molecule type" value="Genomic_DNA"/>
</dbReference>
<dbReference type="GO" id="GO:0003743">
    <property type="term" value="F:translation initiation factor activity"/>
    <property type="evidence" value="ECO:0007669"/>
    <property type="project" value="UniProtKB-UniRule"/>
</dbReference>
<gene>
    <name evidence="4" type="primary">infC</name>
    <name evidence="9" type="ORF">BS637_11475</name>
    <name evidence="10" type="ORF">BS638_06830</name>
</gene>
<accession>A0A1S9I8F4</accession>
<dbReference type="GO" id="GO:0043022">
    <property type="term" value="F:ribosome binding"/>
    <property type="evidence" value="ECO:0007669"/>
    <property type="project" value="UniProtKB-ARBA"/>
</dbReference>
<evidence type="ECO:0000256" key="3">
    <source>
        <dbReference type="ARBA" id="ARBA00022917"/>
    </source>
</evidence>
<dbReference type="PANTHER" id="PTHR10938:SF0">
    <property type="entry name" value="TRANSLATION INITIATION FACTOR IF-3, MITOCHONDRIAL"/>
    <property type="match status" value="1"/>
</dbReference>
<evidence type="ECO:0000313" key="10">
    <source>
        <dbReference type="EMBL" id="OOO66535.1"/>
    </source>
</evidence>
<dbReference type="EMBL" id="MRAE01000013">
    <property type="protein sequence ID" value="OOO66535.1"/>
    <property type="molecule type" value="Genomic_DNA"/>
</dbReference>
<dbReference type="InterPro" id="IPR019814">
    <property type="entry name" value="Translation_initiation_fac_3_N"/>
</dbReference>
<dbReference type="HAMAP" id="MF_00080">
    <property type="entry name" value="IF_3"/>
    <property type="match status" value="1"/>
</dbReference>
<comment type="subcellular location">
    <subcellularLocation>
        <location evidence="4 6">Cytoplasm</location>
    </subcellularLocation>
</comment>
<dbReference type="Pfam" id="PF00707">
    <property type="entry name" value="IF3_C"/>
    <property type="match status" value="1"/>
</dbReference>
<dbReference type="FunFam" id="3.10.20.80:FF:000001">
    <property type="entry name" value="Translation initiation factor IF-3"/>
    <property type="match status" value="1"/>
</dbReference>
<comment type="similarity">
    <text evidence="1 4 6">Belongs to the IF-3 family.</text>
</comment>
<dbReference type="PROSITE" id="PS00938">
    <property type="entry name" value="IF3"/>
    <property type="match status" value="1"/>
</dbReference>
<evidence type="ECO:0000256" key="1">
    <source>
        <dbReference type="ARBA" id="ARBA00005439"/>
    </source>
</evidence>
<dbReference type="Proteomes" id="UP000190206">
    <property type="component" value="Unassembled WGS sequence"/>
</dbReference>
<evidence type="ECO:0000259" key="8">
    <source>
        <dbReference type="Pfam" id="PF05198"/>
    </source>
</evidence>